<feature type="transmembrane region" description="Helical" evidence="6">
    <location>
        <begin position="240"/>
        <end position="258"/>
    </location>
</feature>
<dbReference type="PANTHER" id="PTHR23531:SF1">
    <property type="entry name" value="QUINOLENE RESISTANCE PROTEIN NORA"/>
    <property type="match status" value="1"/>
</dbReference>
<sequence length="392" mass="41657">MKVWKEVLRKNFILMIIAMIICGTAQMAVNTNSAAYAVGVLGLEQARFGTVVAIAGIVVVVLYPLLGILCDKMRHGLCGAVGAVLLALGFILYMQSTGFASITIARCIQMAGFGFVINAALSIAAASVRPEIRSVAMTLYGLGPALSYFTGPQTGTAIFAKFGFRTMFIACAVLSVAGAVIFLLNTSKPVNNPDAPKRKAFGFEKTALPGFILSFLILQIVFIGQTYATVSLLERGIEKAALFWTVGAVINVFARFFMSGIITKIGINKMFYCCVALLVISVICIAKAPGLGIVILASVCWGVGYNGTQAAIMSISVLRAPADRVGQANSTHQIGHNLAQVVWAQVAGILAGVFGYQGMFLFMLIPIAAGIIFFIAYVHRMVNRVEARKAAA</sequence>
<evidence type="ECO:0000256" key="1">
    <source>
        <dbReference type="ARBA" id="ARBA00004651"/>
    </source>
</evidence>
<dbReference type="SUPFAM" id="SSF103473">
    <property type="entry name" value="MFS general substrate transporter"/>
    <property type="match status" value="1"/>
</dbReference>
<evidence type="ECO:0000313" key="9">
    <source>
        <dbReference type="Proteomes" id="UP001652442"/>
    </source>
</evidence>
<dbReference type="Pfam" id="PF07690">
    <property type="entry name" value="MFS_1"/>
    <property type="match status" value="1"/>
</dbReference>
<dbReference type="InterPro" id="IPR052714">
    <property type="entry name" value="MFS_Exporter"/>
</dbReference>
<dbReference type="EMBL" id="JAOQJQ010000010">
    <property type="protein sequence ID" value="MCU6763765.1"/>
    <property type="molecule type" value="Genomic_DNA"/>
</dbReference>
<keyword evidence="5 6" id="KW-0472">Membrane</keyword>
<accession>A0ABT2TNG9</accession>
<gene>
    <name evidence="8" type="ORF">OCV88_15780</name>
</gene>
<dbReference type="InterPro" id="IPR011701">
    <property type="entry name" value="MFS"/>
</dbReference>
<feature type="transmembrane region" description="Helical" evidence="6">
    <location>
        <begin position="49"/>
        <end position="69"/>
    </location>
</feature>
<keyword evidence="4 6" id="KW-1133">Transmembrane helix</keyword>
<name>A0ABT2TNG9_9FIRM</name>
<dbReference type="InterPro" id="IPR020846">
    <property type="entry name" value="MFS_dom"/>
</dbReference>
<feature type="transmembrane region" description="Helical" evidence="6">
    <location>
        <begin position="76"/>
        <end position="93"/>
    </location>
</feature>
<dbReference type="InterPro" id="IPR036259">
    <property type="entry name" value="MFS_trans_sf"/>
</dbReference>
<feature type="transmembrane region" description="Helical" evidence="6">
    <location>
        <begin position="162"/>
        <end position="185"/>
    </location>
</feature>
<evidence type="ECO:0000256" key="6">
    <source>
        <dbReference type="SAM" id="Phobius"/>
    </source>
</evidence>
<evidence type="ECO:0000256" key="3">
    <source>
        <dbReference type="ARBA" id="ARBA00022692"/>
    </source>
</evidence>
<keyword evidence="9" id="KW-1185">Reference proteome</keyword>
<feature type="transmembrane region" description="Helical" evidence="6">
    <location>
        <begin position="270"/>
        <end position="297"/>
    </location>
</feature>
<dbReference type="PROSITE" id="PS50850">
    <property type="entry name" value="MFS"/>
    <property type="match status" value="1"/>
</dbReference>
<comment type="caution">
    <text evidence="8">The sequence shown here is derived from an EMBL/GenBank/DDBJ whole genome shotgun (WGS) entry which is preliminary data.</text>
</comment>
<evidence type="ECO:0000256" key="2">
    <source>
        <dbReference type="ARBA" id="ARBA00022448"/>
    </source>
</evidence>
<proteinExistence type="predicted"/>
<evidence type="ECO:0000259" key="7">
    <source>
        <dbReference type="PROSITE" id="PS50850"/>
    </source>
</evidence>
<reference evidence="8 9" key="1">
    <citation type="journal article" date="2021" name="ISME Commun">
        <title>Automated analysis of genomic sequences facilitates high-throughput and comprehensive description of bacteria.</title>
        <authorList>
            <person name="Hitch T.C.A."/>
        </authorList>
    </citation>
    <scope>NUCLEOTIDE SEQUENCE [LARGE SCALE GENOMIC DNA]</scope>
    <source>
        <strain evidence="8 9">Sanger_109</strain>
    </source>
</reference>
<dbReference type="Gene3D" id="1.20.1250.20">
    <property type="entry name" value="MFS general substrate transporter like domains"/>
    <property type="match status" value="1"/>
</dbReference>
<dbReference type="PANTHER" id="PTHR23531">
    <property type="entry name" value="QUINOLENE RESISTANCE PROTEIN NORA"/>
    <property type="match status" value="1"/>
</dbReference>
<keyword evidence="2" id="KW-0813">Transport</keyword>
<evidence type="ECO:0000256" key="4">
    <source>
        <dbReference type="ARBA" id="ARBA00022989"/>
    </source>
</evidence>
<evidence type="ECO:0000313" key="8">
    <source>
        <dbReference type="EMBL" id="MCU6763765.1"/>
    </source>
</evidence>
<dbReference type="Proteomes" id="UP001652442">
    <property type="component" value="Unassembled WGS sequence"/>
</dbReference>
<feature type="transmembrane region" description="Helical" evidence="6">
    <location>
        <begin position="99"/>
        <end position="120"/>
    </location>
</feature>
<evidence type="ECO:0000256" key="5">
    <source>
        <dbReference type="ARBA" id="ARBA00023136"/>
    </source>
</evidence>
<feature type="transmembrane region" description="Helical" evidence="6">
    <location>
        <begin position="206"/>
        <end position="228"/>
    </location>
</feature>
<feature type="transmembrane region" description="Helical" evidence="6">
    <location>
        <begin position="360"/>
        <end position="379"/>
    </location>
</feature>
<feature type="transmembrane region" description="Helical" evidence="6">
    <location>
        <begin position="132"/>
        <end position="150"/>
    </location>
</feature>
<keyword evidence="3 6" id="KW-0812">Transmembrane</keyword>
<organism evidence="8 9">
    <name type="scientific">Brotonthovivens ammoniilytica</name>
    <dbReference type="NCBI Taxonomy" id="2981725"/>
    <lineage>
        <taxon>Bacteria</taxon>
        <taxon>Bacillati</taxon>
        <taxon>Bacillota</taxon>
        <taxon>Clostridia</taxon>
        <taxon>Lachnospirales</taxon>
        <taxon>Lachnospiraceae</taxon>
        <taxon>Brotonthovivens</taxon>
    </lineage>
</organism>
<comment type="subcellular location">
    <subcellularLocation>
        <location evidence="1">Cell membrane</location>
        <topology evidence="1">Multi-pass membrane protein</topology>
    </subcellularLocation>
</comment>
<protein>
    <submittedName>
        <fullName evidence="8">MFS transporter</fullName>
    </submittedName>
</protein>
<dbReference type="RefSeq" id="WP_158426404.1">
    <property type="nucleotide sequence ID" value="NZ_JAOQJQ010000010.1"/>
</dbReference>
<feature type="transmembrane region" description="Helical" evidence="6">
    <location>
        <begin position="12"/>
        <end position="29"/>
    </location>
</feature>
<feature type="domain" description="Major facilitator superfamily (MFS) profile" evidence="7">
    <location>
        <begin position="11"/>
        <end position="382"/>
    </location>
</feature>